<sequence>MRKIYKKVITTLLVFGLLSVTTSAISSTPALLNQPWQGIKIIENEQFLNGPPVMYAITDMAIRQPKYKICKTVDDEACIDTDYIETLSSLPKCDSVNSINCISGVYAVSSTGVRTEGTFQKMIVEKGATDYAADSSINLPIGQGQGAIWRIPGVRGADNTESYFVGAILRSGLDKRAGSKIGSNKFAPFSFASAISPVVEKLGSFGPNAASGSADTPTGFGSGVGNTSGEPWEDCVVTDQGICYYPKNFPDGYRFGISIKISSKITGWFHGRISEPIITTSTSSAGQVINIEAVPVQVPTLWEKVATTDISDELRTFLSSGGFFGNGQGYYMPGNSGPESFGMTAPWIKILKDKATTSNSYWSVRTLLGEGSDQVYRCARNSSEVTGVVTTNSLVYSAGPPEFNKEEQTLDYKLLSPHYAANGEVAKGSYDLLLRSDVARCIYGFSKAPISASISVLSADGTAQVSTTLLNEKNGWLTLSAKNFTFSSPTVRIKLTQEVEPTPTPNATPKTISKAVTITCIKGKATKKVTAVKPKCPTGYKKK</sequence>
<proteinExistence type="predicted"/>
<accession>A0A6J6BQ78</accession>
<protein>
    <submittedName>
        <fullName evidence="1">Unannotated protein</fullName>
    </submittedName>
</protein>
<reference evidence="1" key="1">
    <citation type="submission" date="2020-05" db="EMBL/GenBank/DDBJ databases">
        <authorList>
            <person name="Chiriac C."/>
            <person name="Salcher M."/>
            <person name="Ghai R."/>
            <person name="Kavagutti S V."/>
        </authorList>
    </citation>
    <scope>NUCLEOTIDE SEQUENCE</scope>
</reference>
<dbReference type="AlphaFoldDB" id="A0A6J6BQ78"/>
<dbReference type="EMBL" id="CAEZSK010000076">
    <property type="protein sequence ID" value="CAB4541132.1"/>
    <property type="molecule type" value="Genomic_DNA"/>
</dbReference>
<name>A0A6J6BQ78_9ZZZZ</name>
<gene>
    <name evidence="1" type="ORF">UFOPK1419_00617</name>
</gene>
<organism evidence="1">
    <name type="scientific">freshwater metagenome</name>
    <dbReference type="NCBI Taxonomy" id="449393"/>
    <lineage>
        <taxon>unclassified sequences</taxon>
        <taxon>metagenomes</taxon>
        <taxon>ecological metagenomes</taxon>
    </lineage>
</organism>
<evidence type="ECO:0000313" key="1">
    <source>
        <dbReference type="EMBL" id="CAB4541132.1"/>
    </source>
</evidence>